<evidence type="ECO:0000256" key="1">
    <source>
        <dbReference type="SAM" id="Phobius"/>
    </source>
</evidence>
<proteinExistence type="predicted"/>
<dbReference type="NCBIfam" id="TIGR02537">
    <property type="entry name" value="arch_flag_Nterm"/>
    <property type="match status" value="1"/>
</dbReference>
<sequence>MITVFFANFTYITETLKNNSNLLFTVHVKMEDDKMMKFFRKHKKAVSPVIAVMLLVAVAVAAVGAYFIWFRSFQTQTQKSVQETSEGALGGGLQVVSMSDDGDVYYVNLKNTLSSGTLVLNATATANPGATNLPVVKLGAASGDRNISAGTTKTFTIDPTFNFATGTSRTFTIAANSSTVVITVTYADS</sequence>
<keyword evidence="1" id="KW-1133">Transmembrane helix</keyword>
<accession>A0A150J3I8</accession>
<name>A0A150J3I8_9EURY</name>
<dbReference type="AlphaFoldDB" id="A0A150J3I8"/>
<dbReference type="InterPro" id="IPR013373">
    <property type="entry name" value="Flagellin/pilin_N_arc"/>
</dbReference>
<dbReference type="EMBL" id="LNGD01000054">
    <property type="protein sequence ID" value="KYC51793.1"/>
    <property type="molecule type" value="Genomic_DNA"/>
</dbReference>
<protein>
    <recommendedName>
        <fullName evidence="4">Archaeal Type IV pilin N-terminal domain-containing protein</fullName>
    </recommendedName>
</protein>
<organism evidence="2 3">
    <name type="scientific">Candidatus Methanofastidiosum methylothiophilum</name>
    <dbReference type="NCBI Taxonomy" id="1705564"/>
    <lineage>
        <taxon>Archaea</taxon>
        <taxon>Methanobacteriati</taxon>
        <taxon>Methanobacteriota</taxon>
        <taxon>Stenosarchaea group</taxon>
        <taxon>Candidatus Methanofastidiosia</taxon>
        <taxon>Candidatus Methanofastidiosales</taxon>
        <taxon>Candidatus Methanofastidiosaceae</taxon>
        <taxon>Candidatus Methanofastidiosum</taxon>
    </lineage>
</organism>
<evidence type="ECO:0000313" key="3">
    <source>
        <dbReference type="Proteomes" id="UP000075578"/>
    </source>
</evidence>
<keyword evidence="1" id="KW-0472">Membrane</keyword>
<feature type="transmembrane region" description="Helical" evidence="1">
    <location>
        <begin position="45"/>
        <end position="69"/>
    </location>
</feature>
<reference evidence="2 3" key="1">
    <citation type="journal article" date="2016" name="ISME J.">
        <title>Chasing the elusive Euryarchaeota class WSA2: genomes reveal a uniquely fastidious methyl-reducing methanogen.</title>
        <authorList>
            <person name="Nobu M.K."/>
            <person name="Narihiro T."/>
            <person name="Kuroda K."/>
            <person name="Mei R."/>
            <person name="Liu W.T."/>
        </authorList>
    </citation>
    <scope>NUCLEOTIDE SEQUENCE [LARGE SCALE GENOMIC DNA]</scope>
    <source>
        <strain evidence="2">U1lsi0528_Bin089</strain>
    </source>
</reference>
<evidence type="ECO:0008006" key="4">
    <source>
        <dbReference type="Google" id="ProtNLM"/>
    </source>
</evidence>
<gene>
    <name evidence="2" type="ORF">AMQ74_00999</name>
</gene>
<dbReference type="Proteomes" id="UP000075578">
    <property type="component" value="Unassembled WGS sequence"/>
</dbReference>
<evidence type="ECO:0000313" key="2">
    <source>
        <dbReference type="EMBL" id="KYC51793.1"/>
    </source>
</evidence>
<keyword evidence="1" id="KW-0812">Transmembrane</keyword>
<comment type="caution">
    <text evidence="2">The sequence shown here is derived from an EMBL/GenBank/DDBJ whole genome shotgun (WGS) entry which is preliminary data.</text>
</comment>